<feature type="region of interest" description="Disordered" evidence="2">
    <location>
        <begin position="1"/>
        <end position="30"/>
    </location>
</feature>
<dbReference type="InterPro" id="IPR036047">
    <property type="entry name" value="F-box-like_dom_sf"/>
</dbReference>
<feature type="domain" description="F-box" evidence="3">
    <location>
        <begin position="43"/>
        <end position="90"/>
    </location>
</feature>
<feature type="domain" description="FBA" evidence="4">
    <location>
        <begin position="111"/>
        <end position="290"/>
    </location>
</feature>
<dbReference type="InterPro" id="IPR008979">
    <property type="entry name" value="Galactose-bd-like_sf"/>
</dbReference>
<dbReference type="STRING" id="113540.ENSSFOP00015022652"/>
<dbReference type="PANTHER" id="PTHR12125:SF12">
    <property type="entry name" value="F-BOX ONLY PROTEIN 6"/>
    <property type="match status" value="1"/>
</dbReference>
<evidence type="ECO:0000313" key="6">
    <source>
        <dbReference type="Proteomes" id="UP000034805"/>
    </source>
</evidence>
<feature type="domain" description="FBA" evidence="4">
    <location>
        <begin position="339"/>
        <end position="519"/>
    </location>
</feature>
<dbReference type="GO" id="GO:0006516">
    <property type="term" value="P:glycoprotein catabolic process"/>
    <property type="evidence" value="ECO:0007669"/>
    <property type="project" value="TreeGrafter"/>
</dbReference>
<dbReference type="Gene3D" id="1.20.1280.50">
    <property type="match status" value="2"/>
</dbReference>
<dbReference type="PROSITE" id="PS51114">
    <property type="entry name" value="FBA"/>
    <property type="match status" value="2"/>
</dbReference>
<dbReference type="GO" id="GO:0019005">
    <property type="term" value="C:SCF ubiquitin ligase complex"/>
    <property type="evidence" value="ECO:0007669"/>
    <property type="project" value="TreeGrafter"/>
</dbReference>
<evidence type="ECO:0000259" key="3">
    <source>
        <dbReference type="PROSITE" id="PS50181"/>
    </source>
</evidence>
<evidence type="ECO:0008006" key="7">
    <source>
        <dbReference type="Google" id="ProtNLM"/>
    </source>
</evidence>
<name>A0A0P7XJA1_SCLFO</name>
<dbReference type="FunFam" id="2.60.120.260:FF:000012">
    <property type="entry name" value="F-box only protein 2"/>
    <property type="match status" value="2"/>
</dbReference>
<evidence type="ECO:0000313" key="5">
    <source>
        <dbReference type="EMBL" id="KPP76871.1"/>
    </source>
</evidence>
<evidence type="ECO:0000256" key="1">
    <source>
        <dbReference type="ARBA" id="ARBA00022786"/>
    </source>
</evidence>
<dbReference type="AlphaFoldDB" id="A0A0P7XJA1"/>
<keyword evidence="1" id="KW-0833">Ubl conjugation pathway</keyword>
<feature type="compositionally biased region" description="Basic residues" evidence="2">
    <location>
        <begin position="9"/>
        <end position="26"/>
    </location>
</feature>
<comment type="caution">
    <text evidence="5">The sequence shown here is derived from an EMBL/GenBank/DDBJ whole genome shotgun (WGS) entry which is preliminary data.</text>
</comment>
<dbReference type="InterPro" id="IPR007397">
    <property type="entry name" value="F-box-assoc_dom"/>
</dbReference>
<dbReference type="EMBL" id="JARO02000963">
    <property type="protein sequence ID" value="KPP76871.1"/>
    <property type="molecule type" value="Genomic_DNA"/>
</dbReference>
<dbReference type="GO" id="GO:0036503">
    <property type="term" value="P:ERAD pathway"/>
    <property type="evidence" value="ECO:0007669"/>
    <property type="project" value="TreeGrafter"/>
</dbReference>
<reference evidence="5 6" key="1">
    <citation type="submission" date="2015-08" db="EMBL/GenBank/DDBJ databases">
        <title>The genome of the Asian arowana (Scleropages formosus).</title>
        <authorList>
            <person name="Tan M.H."/>
            <person name="Gan H.M."/>
            <person name="Croft L.J."/>
            <person name="Austin C.M."/>
        </authorList>
    </citation>
    <scope>NUCLEOTIDE SEQUENCE [LARGE SCALE GENOMIC DNA]</scope>
    <source>
        <strain evidence="5">Aro1</strain>
    </source>
</reference>
<dbReference type="SUPFAM" id="SSF49785">
    <property type="entry name" value="Galactose-binding domain-like"/>
    <property type="match status" value="2"/>
</dbReference>
<evidence type="ECO:0000256" key="2">
    <source>
        <dbReference type="SAM" id="MobiDB-lite"/>
    </source>
</evidence>
<dbReference type="SMART" id="SM01198">
    <property type="entry name" value="FBA"/>
    <property type="match status" value="2"/>
</dbReference>
<dbReference type="Gene3D" id="2.60.120.260">
    <property type="entry name" value="Galactose-binding domain-like"/>
    <property type="match status" value="2"/>
</dbReference>
<protein>
    <recommendedName>
        <fullName evidence="7">F-box only protein 6-like</fullName>
    </recommendedName>
</protein>
<dbReference type="GO" id="GO:0031146">
    <property type="term" value="P:SCF-dependent proteasomal ubiquitin-dependent protein catabolic process"/>
    <property type="evidence" value="ECO:0007669"/>
    <property type="project" value="TreeGrafter"/>
</dbReference>
<evidence type="ECO:0000259" key="4">
    <source>
        <dbReference type="PROSITE" id="PS51114"/>
    </source>
</evidence>
<sequence>MSDANQALSRKRGRKVSHSPGKKRRGMGQVRSAHGFSAETNFLTMPPTLPIAVLEEVFMNVPARELVCVCRLVCRQWKEVVDSTSLWRNRCRREGYELRNASSLPKDWRQFYFLCKKRRNLLKNPRAEGQFSGWNILEDGGDKWKIEDVSQEHLLPDETVKKYFVTSYTSCMKCQLIDLVKEGYGPAFMDEVQPDIIVSDWYSPRWDCGCVYNFSVELLNQKKKVIREFHPDPVYFEQWNDMQWKQGPRGMDPILESLGTLDWILVLRRRSAMLPTLPIAVLEEVFTNVPARELVCVCRLVCRQWKELVDSTSLWRDRCRREGYEPRNASNPLKDWRQFYFLCKRRRNLLKNPRAEEEDFDGWNIVKNGGDGWNVENVSREYPLPDRAVRKHFATSYDFCIKSQLIDLVKEGYGAAFMDEVQPDVIASEWYSPCQDCGCVYQFCVELLDQNKMVIQKFCPSPLSFHYPNVMNWRQIKHVFRDYGPGVRFIRFTHGGKDTRFWAGWYGIRITNSSVEISPSGDA</sequence>
<dbReference type="PANTHER" id="PTHR12125">
    <property type="entry name" value="F-BOX ONLY PROTEIN 6-LIKE PROTEIN"/>
    <property type="match status" value="1"/>
</dbReference>
<dbReference type="FunFam" id="1.20.1280.50:FF:000002">
    <property type="entry name" value="F-box only protein 44"/>
    <property type="match status" value="2"/>
</dbReference>
<dbReference type="SMART" id="SM00256">
    <property type="entry name" value="FBOX"/>
    <property type="match status" value="2"/>
</dbReference>
<dbReference type="GO" id="GO:0061630">
    <property type="term" value="F:ubiquitin protein ligase activity"/>
    <property type="evidence" value="ECO:0007669"/>
    <property type="project" value="TreeGrafter"/>
</dbReference>
<accession>A0A0P7XJA1</accession>
<proteinExistence type="predicted"/>
<dbReference type="Pfam" id="PF04300">
    <property type="entry name" value="FBA"/>
    <property type="match status" value="2"/>
</dbReference>
<dbReference type="PROSITE" id="PS50181">
    <property type="entry name" value="FBOX"/>
    <property type="match status" value="2"/>
</dbReference>
<dbReference type="Proteomes" id="UP000034805">
    <property type="component" value="Unassembled WGS sequence"/>
</dbReference>
<gene>
    <name evidence="5" type="ORF">Z043_103744</name>
</gene>
<dbReference type="Pfam" id="PF12937">
    <property type="entry name" value="F-box-like"/>
    <property type="match status" value="2"/>
</dbReference>
<dbReference type="InterPro" id="IPR001810">
    <property type="entry name" value="F-box_dom"/>
</dbReference>
<dbReference type="GO" id="GO:0005737">
    <property type="term" value="C:cytoplasm"/>
    <property type="evidence" value="ECO:0007669"/>
    <property type="project" value="UniProtKB-ARBA"/>
</dbReference>
<dbReference type="SUPFAM" id="SSF81383">
    <property type="entry name" value="F-box domain"/>
    <property type="match status" value="2"/>
</dbReference>
<feature type="domain" description="F-box" evidence="3">
    <location>
        <begin position="271"/>
        <end position="318"/>
    </location>
</feature>
<dbReference type="InterPro" id="IPR039752">
    <property type="entry name" value="F-box_only"/>
</dbReference>
<organism evidence="5 6">
    <name type="scientific">Scleropages formosus</name>
    <name type="common">Asian bonytongue</name>
    <name type="synonym">Osteoglossum formosum</name>
    <dbReference type="NCBI Taxonomy" id="113540"/>
    <lineage>
        <taxon>Eukaryota</taxon>
        <taxon>Metazoa</taxon>
        <taxon>Chordata</taxon>
        <taxon>Craniata</taxon>
        <taxon>Vertebrata</taxon>
        <taxon>Euteleostomi</taxon>
        <taxon>Actinopterygii</taxon>
        <taxon>Neopterygii</taxon>
        <taxon>Teleostei</taxon>
        <taxon>Osteoglossocephala</taxon>
        <taxon>Osteoglossomorpha</taxon>
        <taxon>Osteoglossiformes</taxon>
        <taxon>Osteoglossidae</taxon>
        <taxon>Scleropages</taxon>
    </lineage>
</organism>